<evidence type="ECO:0000256" key="9">
    <source>
        <dbReference type="ARBA" id="ARBA00024849"/>
    </source>
</evidence>
<evidence type="ECO:0000256" key="11">
    <source>
        <dbReference type="SAM" id="Coils"/>
    </source>
</evidence>
<dbReference type="Proteomes" id="UP000262524">
    <property type="component" value="Unassembled WGS sequence"/>
</dbReference>
<dbReference type="InterPro" id="IPR027304">
    <property type="entry name" value="Trigger_fact/SurA_dom_sf"/>
</dbReference>
<keyword evidence="4" id="KW-0132">Cell division</keyword>
<comment type="catalytic activity">
    <reaction evidence="1 10">
        <text>[protein]-peptidylproline (omega=180) = [protein]-peptidylproline (omega=0)</text>
        <dbReference type="Rhea" id="RHEA:16237"/>
        <dbReference type="Rhea" id="RHEA-COMP:10747"/>
        <dbReference type="Rhea" id="RHEA-COMP:10748"/>
        <dbReference type="ChEBI" id="CHEBI:83833"/>
        <dbReference type="ChEBI" id="CHEBI:83834"/>
        <dbReference type="EC" id="5.2.1.8"/>
    </reaction>
</comment>
<evidence type="ECO:0000259" key="13">
    <source>
        <dbReference type="PROSITE" id="PS50059"/>
    </source>
</evidence>
<sequence>MNKKKMTTIILVMLSMALCNGCGQNTTLTEAKQYVSVGNYKGLQVDKVEVATVTDSDVENHIQNILDGETKYVKIKTDRAAKKGDKVTIDYTGTVKGKTFDGGTAKNQEVTIGSNTYIPANGKYKGFEEQLIGHKKEETFNIHVKFPNDYGVKNLNGQPATFKVKLKSIAVKKEAKLNDSWVKKHSDSSKTVKEYKKEIRKELETENKQNAESELETEVTEALEKVVKKKKNFSKEKVSAAEENIKTNYENYAHSAGVSFEEFLSNYMHQSESEYEKTVKKYAQKNVLLSYAYTIIADKEDIHPSDKEIEQEVNDGMKSGGYASKEAFLKEHSREEIRDYLTGNQVVKMAYKKIANRQHKNNTK</sequence>
<reference evidence="14 15" key="1">
    <citation type="submission" date="2018-08" db="EMBL/GenBank/DDBJ databases">
        <title>A genome reference for cultivated species of the human gut microbiota.</title>
        <authorList>
            <person name="Zou Y."/>
            <person name="Xue W."/>
            <person name="Luo G."/>
        </authorList>
    </citation>
    <scope>NUCLEOTIDE SEQUENCE [LARGE SCALE GENOMIC DNA]</scope>
    <source>
        <strain evidence="14 15">TM10-1AC</strain>
    </source>
</reference>
<dbReference type="NCBIfam" id="TIGR00115">
    <property type="entry name" value="tig"/>
    <property type="match status" value="1"/>
</dbReference>
<dbReference type="Gene3D" id="3.10.50.40">
    <property type="match status" value="1"/>
</dbReference>
<feature type="domain" description="PPIase FKBP-type" evidence="13">
    <location>
        <begin position="84"/>
        <end position="172"/>
    </location>
</feature>
<evidence type="ECO:0000256" key="10">
    <source>
        <dbReference type="PROSITE-ProRule" id="PRU00277"/>
    </source>
</evidence>
<evidence type="ECO:0000256" key="6">
    <source>
        <dbReference type="ARBA" id="ARBA00023186"/>
    </source>
</evidence>
<dbReference type="InterPro" id="IPR001179">
    <property type="entry name" value="PPIase_FKBP_dom"/>
</dbReference>
<evidence type="ECO:0000256" key="4">
    <source>
        <dbReference type="ARBA" id="ARBA00022618"/>
    </source>
</evidence>
<evidence type="ECO:0000256" key="5">
    <source>
        <dbReference type="ARBA" id="ARBA00023110"/>
    </source>
</evidence>
<dbReference type="InterPro" id="IPR008880">
    <property type="entry name" value="Trigger_fac_C"/>
</dbReference>
<proteinExistence type="inferred from homology"/>
<comment type="function">
    <text evidence="9">Involved in protein export. Acts as a chaperone by maintaining the newly synthesized protein in an open conformation. Functions as a peptidyl-prolyl cis-trans isomerase.</text>
</comment>
<keyword evidence="5 10" id="KW-0697">Rotamase</keyword>
<keyword evidence="7 10" id="KW-0413">Isomerase</keyword>
<dbReference type="AlphaFoldDB" id="A0A374NLW0"/>
<evidence type="ECO:0000256" key="3">
    <source>
        <dbReference type="ARBA" id="ARBA00005464"/>
    </source>
</evidence>
<dbReference type="InterPro" id="IPR037041">
    <property type="entry name" value="Trigger_fac_C_sf"/>
</dbReference>
<accession>A0A374NLW0</accession>
<comment type="subcellular location">
    <subcellularLocation>
        <location evidence="2">Cytoplasm</location>
    </subcellularLocation>
</comment>
<evidence type="ECO:0000256" key="2">
    <source>
        <dbReference type="ARBA" id="ARBA00004496"/>
    </source>
</evidence>
<organism evidence="14 15">
    <name type="scientific">Anaerobutyricum hallii</name>
    <dbReference type="NCBI Taxonomy" id="39488"/>
    <lineage>
        <taxon>Bacteria</taxon>
        <taxon>Bacillati</taxon>
        <taxon>Bacillota</taxon>
        <taxon>Clostridia</taxon>
        <taxon>Lachnospirales</taxon>
        <taxon>Lachnospiraceae</taxon>
        <taxon>Anaerobutyricum</taxon>
    </lineage>
</organism>
<name>A0A374NLW0_9FIRM</name>
<keyword evidence="8" id="KW-0131">Cell cycle</keyword>
<comment type="similarity">
    <text evidence="3">Belongs to the FKBP-type PPIase family. Tig subfamily.</text>
</comment>
<feature type="coiled-coil region" evidence="11">
    <location>
        <begin position="192"/>
        <end position="221"/>
    </location>
</feature>
<dbReference type="GO" id="GO:0005737">
    <property type="term" value="C:cytoplasm"/>
    <property type="evidence" value="ECO:0007669"/>
    <property type="project" value="UniProtKB-SubCell"/>
</dbReference>
<protein>
    <recommendedName>
        <fullName evidence="10">peptidylprolyl isomerase</fullName>
        <ecNumber evidence="10">5.2.1.8</ecNumber>
    </recommendedName>
</protein>
<dbReference type="GO" id="GO:0003755">
    <property type="term" value="F:peptidyl-prolyl cis-trans isomerase activity"/>
    <property type="evidence" value="ECO:0007669"/>
    <property type="project" value="UniProtKB-KW"/>
</dbReference>
<feature type="signal peptide" evidence="12">
    <location>
        <begin position="1"/>
        <end position="21"/>
    </location>
</feature>
<dbReference type="FunFam" id="3.10.50.40:FF:000001">
    <property type="entry name" value="Trigger factor"/>
    <property type="match status" value="1"/>
</dbReference>
<evidence type="ECO:0000256" key="1">
    <source>
        <dbReference type="ARBA" id="ARBA00000971"/>
    </source>
</evidence>
<dbReference type="InterPro" id="IPR046357">
    <property type="entry name" value="PPIase_dom_sf"/>
</dbReference>
<evidence type="ECO:0000256" key="12">
    <source>
        <dbReference type="SAM" id="SignalP"/>
    </source>
</evidence>
<evidence type="ECO:0000313" key="15">
    <source>
        <dbReference type="Proteomes" id="UP000262524"/>
    </source>
</evidence>
<evidence type="ECO:0000256" key="7">
    <source>
        <dbReference type="ARBA" id="ARBA00023235"/>
    </source>
</evidence>
<keyword evidence="11" id="KW-0175">Coiled coil</keyword>
<gene>
    <name evidence="14" type="primary">tig</name>
    <name evidence="14" type="ORF">DXD91_09150</name>
</gene>
<dbReference type="PROSITE" id="PS50059">
    <property type="entry name" value="FKBP_PPIASE"/>
    <property type="match status" value="1"/>
</dbReference>
<dbReference type="GO" id="GO:0015031">
    <property type="term" value="P:protein transport"/>
    <property type="evidence" value="ECO:0007669"/>
    <property type="project" value="InterPro"/>
</dbReference>
<evidence type="ECO:0000313" key="14">
    <source>
        <dbReference type="EMBL" id="RGI86841.1"/>
    </source>
</evidence>
<dbReference type="Pfam" id="PF00254">
    <property type="entry name" value="FKBP_C"/>
    <property type="match status" value="1"/>
</dbReference>
<dbReference type="RefSeq" id="WP_117982714.1">
    <property type="nucleotide sequence ID" value="NZ_QSOE01000056.1"/>
</dbReference>
<keyword evidence="6" id="KW-0143">Chaperone</keyword>
<dbReference type="GO" id="GO:0051301">
    <property type="term" value="P:cell division"/>
    <property type="evidence" value="ECO:0007669"/>
    <property type="project" value="UniProtKB-KW"/>
</dbReference>
<comment type="caution">
    <text evidence="14">The sequence shown here is derived from an EMBL/GenBank/DDBJ whole genome shotgun (WGS) entry which is preliminary data.</text>
</comment>
<dbReference type="EMBL" id="QSOE01000056">
    <property type="protein sequence ID" value="RGI86841.1"/>
    <property type="molecule type" value="Genomic_DNA"/>
</dbReference>
<dbReference type="Gene3D" id="1.10.3120.10">
    <property type="entry name" value="Trigger factor, C-terminal domain"/>
    <property type="match status" value="1"/>
</dbReference>
<dbReference type="SUPFAM" id="SSF109998">
    <property type="entry name" value="Triger factor/SurA peptide-binding domain-like"/>
    <property type="match status" value="1"/>
</dbReference>
<dbReference type="InterPro" id="IPR005215">
    <property type="entry name" value="Trig_fac"/>
</dbReference>
<feature type="chain" id="PRO_5038490779" description="peptidylprolyl isomerase" evidence="12">
    <location>
        <begin position="22"/>
        <end position="364"/>
    </location>
</feature>
<keyword evidence="12" id="KW-0732">Signal</keyword>
<dbReference type="GO" id="GO:0006457">
    <property type="term" value="P:protein folding"/>
    <property type="evidence" value="ECO:0007669"/>
    <property type="project" value="InterPro"/>
</dbReference>
<dbReference type="EC" id="5.2.1.8" evidence="10"/>
<dbReference type="SUPFAM" id="SSF54534">
    <property type="entry name" value="FKBP-like"/>
    <property type="match status" value="1"/>
</dbReference>
<evidence type="ECO:0000256" key="8">
    <source>
        <dbReference type="ARBA" id="ARBA00023306"/>
    </source>
</evidence>
<dbReference type="Pfam" id="PF05698">
    <property type="entry name" value="Trigger_C"/>
    <property type="match status" value="1"/>
</dbReference>